<dbReference type="GeneID" id="9686492"/>
<dbReference type="KEGG" id="mpp:MICPUCDRAFT_60945"/>
<feature type="region of interest" description="Disordered" evidence="1">
    <location>
        <begin position="22"/>
        <end position="41"/>
    </location>
</feature>
<dbReference type="Proteomes" id="UP000001876">
    <property type="component" value="Unassembled WGS sequence"/>
</dbReference>
<dbReference type="RefSeq" id="XP_003061053.1">
    <property type="nucleotide sequence ID" value="XM_003061007.1"/>
</dbReference>
<name>C1N026_MICPC</name>
<keyword evidence="3" id="KW-1185">Reference proteome</keyword>
<evidence type="ECO:0000313" key="3">
    <source>
        <dbReference type="Proteomes" id="UP000001876"/>
    </source>
</evidence>
<evidence type="ECO:0000313" key="2">
    <source>
        <dbReference type="EMBL" id="EEH54703.1"/>
    </source>
</evidence>
<gene>
    <name evidence="2" type="ORF">MICPUCDRAFT_60945</name>
</gene>
<protein>
    <submittedName>
        <fullName evidence="2">Predicted protein</fullName>
    </submittedName>
</protein>
<dbReference type="Gene3D" id="2.30.30.140">
    <property type="match status" value="1"/>
</dbReference>
<reference evidence="2 3" key="1">
    <citation type="journal article" date="2009" name="Science">
        <title>Green evolution and dynamic adaptations revealed by genomes of the marine picoeukaryotes Micromonas.</title>
        <authorList>
            <person name="Worden A.Z."/>
            <person name="Lee J.H."/>
            <person name="Mock T."/>
            <person name="Rouze P."/>
            <person name="Simmons M.P."/>
            <person name="Aerts A.L."/>
            <person name="Allen A.E."/>
            <person name="Cuvelier M.L."/>
            <person name="Derelle E."/>
            <person name="Everett M.V."/>
            <person name="Foulon E."/>
            <person name="Grimwood J."/>
            <person name="Gundlach H."/>
            <person name="Henrissat B."/>
            <person name="Napoli C."/>
            <person name="McDonald S.M."/>
            <person name="Parker M.S."/>
            <person name="Rombauts S."/>
            <person name="Salamov A."/>
            <person name="Von Dassow P."/>
            <person name="Badger J.H."/>
            <person name="Coutinho P.M."/>
            <person name="Demir E."/>
            <person name="Dubchak I."/>
            <person name="Gentemann C."/>
            <person name="Eikrem W."/>
            <person name="Gready J.E."/>
            <person name="John U."/>
            <person name="Lanier W."/>
            <person name="Lindquist E.A."/>
            <person name="Lucas S."/>
            <person name="Mayer K.F."/>
            <person name="Moreau H."/>
            <person name="Not F."/>
            <person name="Otillar R."/>
            <person name="Panaud O."/>
            <person name="Pangilinan J."/>
            <person name="Paulsen I."/>
            <person name="Piegu B."/>
            <person name="Poliakov A."/>
            <person name="Robbens S."/>
            <person name="Schmutz J."/>
            <person name="Toulza E."/>
            <person name="Wyss T."/>
            <person name="Zelensky A."/>
            <person name="Zhou K."/>
            <person name="Armbrust E.V."/>
            <person name="Bhattacharya D."/>
            <person name="Goodenough U.W."/>
            <person name="Van de Peer Y."/>
            <person name="Grigoriev I.V."/>
        </authorList>
    </citation>
    <scope>NUCLEOTIDE SEQUENCE [LARGE SCALE GENOMIC DNA]</scope>
    <source>
        <strain evidence="2 3">CCMP1545</strain>
    </source>
</reference>
<proteinExistence type="predicted"/>
<evidence type="ECO:0000256" key="1">
    <source>
        <dbReference type="SAM" id="MobiDB-lite"/>
    </source>
</evidence>
<dbReference type="EMBL" id="GG663743">
    <property type="protein sequence ID" value="EEH54703.1"/>
    <property type="molecule type" value="Genomic_DNA"/>
</dbReference>
<organism evidence="3">
    <name type="scientific">Micromonas pusilla (strain CCMP1545)</name>
    <name type="common">Picoplanktonic green alga</name>
    <dbReference type="NCBI Taxonomy" id="564608"/>
    <lineage>
        <taxon>Eukaryota</taxon>
        <taxon>Viridiplantae</taxon>
        <taxon>Chlorophyta</taxon>
        <taxon>Mamiellophyceae</taxon>
        <taxon>Mamiellales</taxon>
        <taxon>Mamiellaceae</taxon>
        <taxon>Micromonas</taxon>
    </lineage>
</organism>
<sequence>MMTLLSRVAGVMFSSRDSLRDHTPIAHLSPKTPEEERAPPKSRYVGVVAGAWKKSKKTWVAQHGGELGRFPTELEAAEAYCKALGFPEPLLRVEGECGRATVKRERLKYERPSDYKAAPKSRYVGVTASGNWKTAKNKWQSTFRGKYVGTFATEEEAAQAHADAKGCPGPVLREGGLRKRKNPDDAVLEAEEVKEVESDDDDRDEVVIVEKFPDVGTRVKKRFGSKSSRRWCEGAVTKVDAGDDAPVTVTFDDGDVERLTVARYECECVALPASRTKKLKCVYCAHVLSVTYKETERDDFTFECPYEGCGRPLRLPRKKE</sequence>
<accession>C1N026</accession>
<dbReference type="AlphaFoldDB" id="C1N026"/>